<comment type="caution">
    <text evidence="2">The sequence shown here is derived from an EMBL/GenBank/DDBJ whole genome shotgun (WGS) entry which is preliminary data.</text>
</comment>
<accession>A0A0D7VXK8</accession>
<feature type="transmembrane region" description="Helical" evidence="1">
    <location>
        <begin position="78"/>
        <end position="97"/>
    </location>
</feature>
<sequence length="132" mass="15715">MAIYIKIIGYIFIILSIIHLGFPKYFNWQNELSSLSLMNRQMMKTHTFFIALTVFLMGVLCITATYELTETLFGKKIMLGLGVFWSTRLFFQFFVYSKKLWRGKLFETIIHIVFSMFWLFSSAVFFISFYND</sequence>
<name>A0A0D7VXK8_9FLAO</name>
<gene>
    <name evidence="2" type="ORF">PK35_14015</name>
</gene>
<feature type="transmembrane region" description="Helical" evidence="1">
    <location>
        <begin position="109"/>
        <end position="130"/>
    </location>
</feature>
<organism evidence="2 3">
    <name type="scientific">Neotamlana nanhaiensis</name>
    <dbReference type="NCBI Taxonomy" id="1382798"/>
    <lineage>
        <taxon>Bacteria</taxon>
        <taxon>Pseudomonadati</taxon>
        <taxon>Bacteroidota</taxon>
        <taxon>Flavobacteriia</taxon>
        <taxon>Flavobacteriales</taxon>
        <taxon>Flavobacteriaceae</taxon>
        <taxon>Neotamlana</taxon>
    </lineage>
</organism>
<dbReference type="AlphaFoldDB" id="A0A0D7VXK8"/>
<keyword evidence="1" id="KW-1133">Transmembrane helix</keyword>
<evidence type="ECO:0000313" key="3">
    <source>
        <dbReference type="Proteomes" id="UP000032361"/>
    </source>
</evidence>
<proteinExistence type="predicted"/>
<dbReference type="PATRIC" id="fig|1382798.3.peg.1366"/>
<evidence type="ECO:0000256" key="1">
    <source>
        <dbReference type="SAM" id="Phobius"/>
    </source>
</evidence>
<dbReference type="Proteomes" id="UP000032361">
    <property type="component" value="Unassembled WGS sequence"/>
</dbReference>
<dbReference type="EMBL" id="JTDV01000014">
    <property type="protein sequence ID" value="KJD31620.1"/>
    <property type="molecule type" value="Genomic_DNA"/>
</dbReference>
<feature type="transmembrane region" description="Helical" evidence="1">
    <location>
        <begin position="7"/>
        <end position="26"/>
    </location>
</feature>
<keyword evidence="1" id="KW-0472">Membrane</keyword>
<keyword evidence="1" id="KW-0812">Transmembrane</keyword>
<dbReference type="STRING" id="1382798.PK35_14015"/>
<feature type="transmembrane region" description="Helical" evidence="1">
    <location>
        <begin position="46"/>
        <end position="66"/>
    </location>
</feature>
<protein>
    <submittedName>
        <fullName evidence="2">Uncharacterized protein</fullName>
    </submittedName>
</protein>
<keyword evidence="3" id="KW-1185">Reference proteome</keyword>
<reference evidence="2 3" key="1">
    <citation type="journal article" date="2015" name="Antonie Van Leeuwenhoek">
        <title>Tamlana nanhaiensis sp. nov., isolated from surface seawater collected from the South China Sea.</title>
        <authorList>
            <person name="Liu X."/>
            <person name="Lai Q."/>
            <person name="Du Y."/>
            <person name="Li G."/>
            <person name="Sun F."/>
            <person name="Shao Z."/>
        </authorList>
    </citation>
    <scope>NUCLEOTIDE SEQUENCE [LARGE SCALE GENOMIC DNA]</scope>
    <source>
        <strain evidence="2 3">FHC16</strain>
    </source>
</reference>
<evidence type="ECO:0000313" key="2">
    <source>
        <dbReference type="EMBL" id="KJD31620.1"/>
    </source>
</evidence>